<name>A0A9N9RTI0_9DIPT</name>
<dbReference type="PANTHER" id="PTHR48043">
    <property type="entry name" value="EG:EG0003.4 PROTEIN-RELATED"/>
    <property type="match status" value="1"/>
</dbReference>
<keyword evidence="3 4" id="KW-0808">Transferase</keyword>
<evidence type="ECO:0000313" key="7">
    <source>
        <dbReference type="Proteomes" id="UP001153620"/>
    </source>
</evidence>
<keyword evidence="5" id="KW-0812">Transmembrane</keyword>
<protein>
    <recommendedName>
        <fullName evidence="5">UDP-glucuronosyltransferase</fullName>
        <ecNumber evidence="5">2.4.1.17</ecNumber>
    </recommendedName>
</protein>
<evidence type="ECO:0000256" key="4">
    <source>
        <dbReference type="RuleBase" id="RU003718"/>
    </source>
</evidence>
<dbReference type="Gene3D" id="3.40.50.2000">
    <property type="entry name" value="Glycogen Phosphorylase B"/>
    <property type="match status" value="1"/>
</dbReference>
<dbReference type="GO" id="GO:0015020">
    <property type="term" value="F:glucuronosyltransferase activity"/>
    <property type="evidence" value="ECO:0007669"/>
    <property type="project" value="UniProtKB-EC"/>
</dbReference>
<evidence type="ECO:0000256" key="3">
    <source>
        <dbReference type="ARBA" id="ARBA00022679"/>
    </source>
</evidence>
<comment type="catalytic activity">
    <reaction evidence="5">
        <text>glucuronate acceptor + UDP-alpha-D-glucuronate = acceptor beta-D-glucuronoside + UDP + H(+)</text>
        <dbReference type="Rhea" id="RHEA:21032"/>
        <dbReference type="ChEBI" id="CHEBI:15378"/>
        <dbReference type="ChEBI" id="CHEBI:58052"/>
        <dbReference type="ChEBI" id="CHEBI:58223"/>
        <dbReference type="ChEBI" id="CHEBI:132367"/>
        <dbReference type="ChEBI" id="CHEBI:132368"/>
        <dbReference type="EC" id="2.4.1.17"/>
    </reaction>
</comment>
<reference evidence="6" key="1">
    <citation type="submission" date="2022-01" db="EMBL/GenBank/DDBJ databases">
        <authorList>
            <person name="King R."/>
        </authorList>
    </citation>
    <scope>NUCLEOTIDE SEQUENCE</scope>
</reference>
<dbReference type="PANTHER" id="PTHR48043:SF159">
    <property type="entry name" value="EG:EG0003.4 PROTEIN-RELATED"/>
    <property type="match status" value="1"/>
</dbReference>
<dbReference type="PROSITE" id="PS00375">
    <property type="entry name" value="UDPGT"/>
    <property type="match status" value="1"/>
</dbReference>
<feature type="chain" id="PRO_5040547811" description="UDP-glucuronosyltransferase" evidence="5">
    <location>
        <begin position="17"/>
        <end position="518"/>
    </location>
</feature>
<keyword evidence="5" id="KW-0732">Signal</keyword>
<evidence type="ECO:0000256" key="5">
    <source>
        <dbReference type="RuleBase" id="RU362059"/>
    </source>
</evidence>
<accession>A0A9N9RTI0</accession>
<keyword evidence="5" id="KW-0472">Membrane</keyword>
<dbReference type="InterPro" id="IPR002213">
    <property type="entry name" value="UDP_glucos_trans"/>
</dbReference>
<dbReference type="EC" id="2.4.1.17" evidence="5"/>
<organism evidence="6 7">
    <name type="scientific">Chironomus riparius</name>
    <dbReference type="NCBI Taxonomy" id="315576"/>
    <lineage>
        <taxon>Eukaryota</taxon>
        <taxon>Metazoa</taxon>
        <taxon>Ecdysozoa</taxon>
        <taxon>Arthropoda</taxon>
        <taxon>Hexapoda</taxon>
        <taxon>Insecta</taxon>
        <taxon>Pterygota</taxon>
        <taxon>Neoptera</taxon>
        <taxon>Endopterygota</taxon>
        <taxon>Diptera</taxon>
        <taxon>Nematocera</taxon>
        <taxon>Chironomoidea</taxon>
        <taxon>Chironomidae</taxon>
        <taxon>Chironominae</taxon>
        <taxon>Chironomus</taxon>
    </lineage>
</organism>
<reference evidence="6" key="2">
    <citation type="submission" date="2022-10" db="EMBL/GenBank/DDBJ databases">
        <authorList>
            <consortium name="ENA_rothamsted_submissions"/>
            <consortium name="culmorum"/>
            <person name="King R."/>
        </authorList>
    </citation>
    <scope>NUCLEOTIDE SEQUENCE</scope>
</reference>
<keyword evidence="2 4" id="KW-0328">Glycosyltransferase</keyword>
<dbReference type="AlphaFoldDB" id="A0A9N9RTI0"/>
<proteinExistence type="inferred from homology"/>
<dbReference type="InterPro" id="IPR050271">
    <property type="entry name" value="UDP-glycosyltransferase"/>
</dbReference>
<gene>
    <name evidence="6" type="ORF">CHIRRI_LOCUS5921</name>
</gene>
<dbReference type="SUPFAM" id="SSF53756">
    <property type="entry name" value="UDP-Glycosyltransferase/glycogen phosphorylase"/>
    <property type="match status" value="1"/>
</dbReference>
<keyword evidence="5" id="KW-1133">Transmembrane helix</keyword>
<dbReference type="Proteomes" id="UP001153620">
    <property type="component" value="Chromosome 2"/>
</dbReference>
<comment type="subcellular location">
    <subcellularLocation>
        <location evidence="5">Membrane</location>
        <topology evidence="5">Single-pass membrane protein</topology>
    </subcellularLocation>
</comment>
<dbReference type="OrthoDB" id="5835829at2759"/>
<dbReference type="EMBL" id="OU895878">
    <property type="protein sequence ID" value="CAG9803019.1"/>
    <property type="molecule type" value="Genomic_DNA"/>
</dbReference>
<evidence type="ECO:0000256" key="2">
    <source>
        <dbReference type="ARBA" id="ARBA00022676"/>
    </source>
</evidence>
<feature type="transmembrane region" description="Helical" evidence="5">
    <location>
        <begin position="476"/>
        <end position="492"/>
    </location>
</feature>
<feature type="signal peptide" evidence="5">
    <location>
        <begin position="1"/>
        <end position="16"/>
    </location>
</feature>
<dbReference type="FunFam" id="3.40.50.2000:FF:000021">
    <property type="entry name" value="UDP-glucuronosyltransferase"/>
    <property type="match status" value="1"/>
</dbReference>
<dbReference type="GO" id="GO:0016020">
    <property type="term" value="C:membrane"/>
    <property type="evidence" value="ECO:0007669"/>
    <property type="project" value="UniProtKB-SubCell"/>
</dbReference>
<evidence type="ECO:0000256" key="1">
    <source>
        <dbReference type="ARBA" id="ARBA00009995"/>
    </source>
</evidence>
<evidence type="ECO:0000313" key="6">
    <source>
        <dbReference type="EMBL" id="CAG9803019.1"/>
    </source>
</evidence>
<comment type="similarity">
    <text evidence="1 4">Belongs to the UDP-glycosyltransferase family.</text>
</comment>
<dbReference type="CDD" id="cd03784">
    <property type="entry name" value="GT1_Gtf-like"/>
    <property type="match status" value="1"/>
</dbReference>
<dbReference type="InterPro" id="IPR035595">
    <property type="entry name" value="UDP_glycos_trans_CS"/>
</dbReference>
<sequence>MKSIILLISFLAIANAANILYISNVPSPSHFIWCKAILHSLHERGHNLTVLSPDVEESKPNLTFLHLDKVYSEIYNGTEEMNFLEFNKLGAIELFNVYTDVSKKSCKGSIESKGFKQFMEYPNDFKFDLVLHDITMDPCLLLIFSRIGDIPMIGLSAFNSPGVLGANLLYPAFVPAHDLVYSANMNFFQRLNSLFAHLVEYVFRDYIIDPAVDKIVHQYYPDIPNIATYKKNYKMYLINNEQITDHKQPVFPNQKNVGGLQVKKPKKLPDNLKAFADSATNGLVLFSLGTNVRSDSLGEESLLKILKALGRLNKYKFLWKFETTEKLPIDLPKNVKIQAWMPQNDVLAHKNTKLFISHCGLLSTQESLWYGVPVLGFPVFADQPQNALRLKDLKVSETLEILDFTEDGLYETIKKLLEDPKYSKNAEQISKALHDRPMSALEEATYWTEWLLRNPDIDLEGPAADMNLFQRHSLDLYTFILFIELIILYVLYKIEKFLYNLFCGKKTKVQVKSDKKRN</sequence>
<dbReference type="Pfam" id="PF00201">
    <property type="entry name" value="UDPGT"/>
    <property type="match status" value="1"/>
</dbReference>
<keyword evidence="7" id="KW-1185">Reference proteome</keyword>